<dbReference type="EMBL" id="ML143392">
    <property type="protein sequence ID" value="TBU33266.1"/>
    <property type="molecule type" value="Genomic_DNA"/>
</dbReference>
<evidence type="ECO:0000256" key="1">
    <source>
        <dbReference type="SAM" id="MobiDB-lite"/>
    </source>
</evidence>
<feature type="compositionally biased region" description="Polar residues" evidence="1">
    <location>
        <begin position="696"/>
        <end position="707"/>
    </location>
</feature>
<gene>
    <name evidence="3" type="ORF">BD311DRAFT_685808</name>
</gene>
<feature type="compositionally biased region" description="Low complexity" evidence="1">
    <location>
        <begin position="762"/>
        <end position="775"/>
    </location>
</feature>
<feature type="compositionally biased region" description="Acidic residues" evidence="1">
    <location>
        <begin position="570"/>
        <end position="588"/>
    </location>
</feature>
<proteinExistence type="predicted"/>
<feature type="domain" description="DNA replication checkpoint mediator MRC1" evidence="2">
    <location>
        <begin position="1041"/>
        <end position="1178"/>
    </location>
</feature>
<feature type="compositionally biased region" description="Basic and acidic residues" evidence="1">
    <location>
        <begin position="708"/>
        <end position="736"/>
    </location>
</feature>
<feature type="compositionally biased region" description="Low complexity" evidence="1">
    <location>
        <begin position="198"/>
        <end position="211"/>
    </location>
</feature>
<accession>A0A4Q9N3D8</accession>
<feature type="compositionally biased region" description="Acidic residues" evidence="1">
    <location>
        <begin position="614"/>
        <end position="627"/>
    </location>
</feature>
<feature type="compositionally biased region" description="Basic and acidic residues" evidence="1">
    <location>
        <begin position="256"/>
        <end position="272"/>
    </location>
</feature>
<feature type="region of interest" description="Disordered" evidence="1">
    <location>
        <begin position="311"/>
        <end position="350"/>
    </location>
</feature>
<feature type="region of interest" description="Disordered" evidence="1">
    <location>
        <begin position="20"/>
        <end position="80"/>
    </location>
</feature>
<protein>
    <recommendedName>
        <fullName evidence="2">DNA replication checkpoint mediator MRC1 domain-containing protein</fullName>
    </recommendedName>
</protein>
<feature type="compositionally biased region" description="Low complexity" evidence="1">
    <location>
        <begin position="328"/>
        <end position="343"/>
    </location>
</feature>
<feature type="compositionally biased region" description="Low complexity" evidence="1">
    <location>
        <begin position="147"/>
        <end position="158"/>
    </location>
</feature>
<feature type="compositionally biased region" description="Acidic residues" evidence="1">
    <location>
        <begin position="1045"/>
        <end position="1054"/>
    </location>
</feature>
<feature type="compositionally biased region" description="Polar residues" evidence="1">
    <location>
        <begin position="962"/>
        <end position="976"/>
    </location>
</feature>
<feature type="compositionally biased region" description="Acidic residues" evidence="1">
    <location>
        <begin position="1069"/>
        <end position="1085"/>
    </location>
</feature>
<feature type="region of interest" description="Disordered" evidence="1">
    <location>
        <begin position="1301"/>
        <end position="1373"/>
    </location>
</feature>
<evidence type="ECO:0000313" key="3">
    <source>
        <dbReference type="EMBL" id="TBU33266.1"/>
    </source>
</evidence>
<dbReference type="OrthoDB" id="3361281at2759"/>
<feature type="compositionally biased region" description="Basic residues" evidence="1">
    <location>
        <begin position="1028"/>
        <end position="1038"/>
    </location>
</feature>
<feature type="region of interest" description="Disordered" evidence="1">
    <location>
        <begin position="92"/>
        <end position="277"/>
    </location>
</feature>
<feature type="compositionally biased region" description="Low complexity" evidence="1">
    <location>
        <begin position="1342"/>
        <end position="1356"/>
    </location>
</feature>
<feature type="region of interest" description="Disordered" evidence="1">
    <location>
        <begin position="962"/>
        <end position="1165"/>
    </location>
</feature>
<dbReference type="Pfam" id="PF09444">
    <property type="entry name" value="MRC1"/>
    <property type="match status" value="1"/>
</dbReference>
<feature type="region of interest" description="Disordered" evidence="1">
    <location>
        <begin position="757"/>
        <end position="850"/>
    </location>
</feature>
<feature type="compositionally biased region" description="Basic and acidic residues" evidence="1">
    <location>
        <begin position="1086"/>
        <end position="1121"/>
    </location>
</feature>
<dbReference type="InterPro" id="IPR018564">
    <property type="entry name" value="Repl_chkpnt_MRC1_dom"/>
</dbReference>
<name>A0A4Q9N3D8_9APHY</name>
<feature type="compositionally biased region" description="Basic and acidic residues" evidence="1">
    <location>
        <begin position="523"/>
        <end position="533"/>
    </location>
</feature>
<organism evidence="3">
    <name type="scientific">Dichomitus squalens</name>
    <dbReference type="NCBI Taxonomy" id="114155"/>
    <lineage>
        <taxon>Eukaryota</taxon>
        <taxon>Fungi</taxon>
        <taxon>Dikarya</taxon>
        <taxon>Basidiomycota</taxon>
        <taxon>Agaricomycotina</taxon>
        <taxon>Agaricomycetes</taxon>
        <taxon>Polyporales</taxon>
        <taxon>Polyporaceae</taxon>
        <taxon>Dichomitus</taxon>
    </lineage>
</organism>
<dbReference type="Proteomes" id="UP000292957">
    <property type="component" value="Unassembled WGS sequence"/>
</dbReference>
<feature type="region of interest" description="Disordered" evidence="1">
    <location>
        <begin position="681"/>
        <end position="742"/>
    </location>
</feature>
<evidence type="ECO:0000259" key="2">
    <source>
        <dbReference type="Pfam" id="PF09444"/>
    </source>
</evidence>
<reference evidence="3" key="1">
    <citation type="submission" date="2019-01" db="EMBL/GenBank/DDBJ databases">
        <title>Draft genome sequences of three monokaryotic isolates of the white-rot basidiomycete fungus Dichomitus squalens.</title>
        <authorList>
            <consortium name="DOE Joint Genome Institute"/>
            <person name="Lopez S.C."/>
            <person name="Andreopoulos B."/>
            <person name="Pangilinan J."/>
            <person name="Lipzen A."/>
            <person name="Riley R."/>
            <person name="Ahrendt S."/>
            <person name="Ng V."/>
            <person name="Barry K."/>
            <person name="Daum C."/>
            <person name="Grigoriev I.V."/>
            <person name="Hilden K.S."/>
            <person name="Makela M.R."/>
            <person name="de Vries R.P."/>
        </authorList>
    </citation>
    <scope>NUCLEOTIDE SEQUENCE [LARGE SCALE GENOMIC DNA]</scope>
    <source>
        <strain evidence="3">OM18370.1</strain>
    </source>
</reference>
<feature type="region of interest" description="Disordered" evidence="1">
    <location>
        <begin position="516"/>
        <end position="667"/>
    </location>
</feature>
<sequence length="1373" mass="149710">MVEGSAPIIKRAARTYGKPRKISFDDTSFDDANTSLDTHDDAETSQTFSTGDELPPNSDAFDAPNTSFSPGHALDDDDDGLAVYEYDWQKKLREMRQQDDDEEDNNDSAPTATKVATTQGDVPEAQPTRPASPADSHRDMSSRFGGSLSSLTNSSQPSATHLDRDPFRIDSSPPPEDQSDHDRHRPSTPQTSPRHPFGTPLLGSSSTPPTSIEMPPVKAKGKARATELLQLNGDDELVGSSKPSKRPGASGRGKKKDTGRVKAPTKKERIETQKATARILADQPTSIARVQAKALTLTALLERYRSVSVPVPPRAKTPQIPTSDPIQSSSPAVEPLAPSPEAAESSKKASKAVTFVGNGLLGTAESESDDEDLPDALMLVKRANEAEQASKVQKQLLEIKQRALARQQQSRAAPDGDDSDLEIVDNPESVLRDEGQARRVMQARGARPSKGRANQLAFVSPNARRKSAVHIPTDESQARHLLQVNAASAFDPVPAKEAKEAKLTHRELNLLMLQQAAKQAQQLDREKQEDWKRRGGRLKTQPEMTATAKRPAEIFQDILQKRRAASEVAGGEDEDESDEEWRPEDNANEAEGSGQGDGQGSDKEERQQSTAPMDVDDQADDEGEDDNPFLVPRFRRPGGRARTLVATQSDDEDDAENRPPLPSALGRVLVRDSSVPLEVGTLTPTEIDSEIPTLAHRNSVSSIGDNTDGSRTEDGTDKENDVQLSFDRGEDKENTKVHSPIAAMSMRLGRSFSTLFADDLQSSPSGPSSRIGPDGVRSPLKELPKDDDDDPFAFTPGPPLRLGGMGGMSSLEASPMDFGGGGNLQPAFSLKGKERARDASPLGEPLNLDGGLGGGGFSQFVTQAGGARGFEQLKRMDDDIDLTPEPGLQAVVDVSNTFRKKADEIFEKEQAALAEQGLAAANKEASPEMFVDANGFLTQTRPTVDDSPLRLTTQFTPRLRFSTASSPGSVLMSSGLRQPLAPLLTQDPDESDLPTRRRLRKRDNSVSPERILAAAPKRNVYDVLGKRSSPKGKGKGKIPVRSEFIEGEAEESDDERTFGFGGTVKKPDDEEEDDGEDQDQPLPDLVDDKEMDRDTLAEDAVREKDRELREIDDKNLEKLHMDAATGKLRVKRRDRGIGFEDSDSEEEGERRPRPKKARKDNDNIAALAKRPETQAFANEYRANMYDDENEFEHLNKDAMVLDLEQPQQVEEEPEIVDAAQVREQLRKVARERQIEDARVFDPEDTSWIETSVGSDDEMEEEPRVREVSNEAVPARRPNAEEPMQSMSFGIDEANRARMAKWAKSETSSRTAAVVGRNTGGSAAVTGHGKSKMGAGSFKAPRAAASSSVTVKSSKISRGPSVLSAVSRRDKFAS</sequence>
<feature type="region of interest" description="Disordered" evidence="1">
    <location>
        <begin position="1241"/>
        <end position="1286"/>
    </location>
</feature>
<feature type="compositionally biased region" description="Polar residues" evidence="1">
    <location>
        <begin position="108"/>
        <end position="120"/>
    </location>
</feature>